<dbReference type="EMBL" id="KB705403">
    <property type="protein sequence ID" value="EMR72690.1"/>
    <property type="molecule type" value="Genomic_DNA"/>
</dbReference>
<dbReference type="InterPro" id="IPR005200">
    <property type="entry name" value="Endo-beta-glucanase"/>
</dbReference>
<dbReference type="PROSITE" id="PS52008">
    <property type="entry name" value="GH81"/>
    <property type="match status" value="1"/>
</dbReference>
<dbReference type="Gene3D" id="1.10.287.1170">
    <property type="entry name" value="glycoside hydrolase family 81 endo-[beta] glucanase"/>
    <property type="match status" value="1"/>
</dbReference>
<feature type="domain" description="Glycosyl hydrolase family 81 C-terminal" evidence="10">
    <location>
        <begin position="316"/>
        <end position="666"/>
    </location>
</feature>
<dbReference type="GO" id="GO:0000272">
    <property type="term" value="P:polysaccharide catabolic process"/>
    <property type="evidence" value="ECO:0007669"/>
    <property type="project" value="UniProtKB-KW"/>
</dbReference>
<dbReference type="InterPro" id="IPR040451">
    <property type="entry name" value="GH81_N"/>
</dbReference>
<comment type="similarity">
    <text evidence="2">Belongs to the glycosyl hydrolase 81 family.</text>
</comment>
<keyword evidence="5" id="KW-0119">Carbohydrate metabolism</keyword>
<dbReference type="eggNOG" id="KOG2254">
    <property type="taxonomic scope" value="Eukaryota"/>
</dbReference>
<dbReference type="OMA" id="DTMFAYA"/>
<dbReference type="PANTHER" id="PTHR31983">
    <property type="entry name" value="ENDO-1,3(4)-BETA-GLUCANASE 1"/>
    <property type="match status" value="1"/>
</dbReference>
<proteinExistence type="inferred from homology"/>
<dbReference type="InterPro" id="IPR040720">
    <property type="entry name" value="GH81_C"/>
</dbReference>
<dbReference type="OrthoDB" id="4473401at2759"/>
<evidence type="ECO:0000256" key="2">
    <source>
        <dbReference type="ARBA" id="ARBA00010730"/>
    </source>
</evidence>
<dbReference type="STRING" id="1287681.M7U183"/>
<dbReference type="EC" id="3.2.1.39" evidence="3"/>
<evidence type="ECO:0000313" key="11">
    <source>
        <dbReference type="EMBL" id="EMR72690.1"/>
    </source>
</evidence>
<evidence type="ECO:0000256" key="5">
    <source>
        <dbReference type="ARBA" id="ARBA00023277"/>
    </source>
</evidence>
<keyword evidence="4 11" id="KW-0378">Hydrolase</keyword>
<evidence type="ECO:0000256" key="4">
    <source>
        <dbReference type="ARBA" id="ARBA00022801"/>
    </source>
</evidence>
<dbReference type="GO" id="GO:0009986">
    <property type="term" value="C:cell surface"/>
    <property type="evidence" value="ECO:0007669"/>
    <property type="project" value="TreeGrafter"/>
</dbReference>
<dbReference type="HOGENOM" id="CLU_005482_2_0_1"/>
<evidence type="ECO:0000256" key="1">
    <source>
        <dbReference type="ARBA" id="ARBA00000382"/>
    </source>
</evidence>
<evidence type="ECO:0000256" key="6">
    <source>
        <dbReference type="ARBA" id="ARBA00023295"/>
    </source>
</evidence>
<dbReference type="Gene3D" id="2.70.98.30">
    <property type="entry name" value="Golgi alpha-mannosidase II, domain 4"/>
    <property type="match status" value="1"/>
</dbReference>
<evidence type="ECO:0000313" key="12">
    <source>
        <dbReference type="Proteomes" id="UP000012174"/>
    </source>
</evidence>
<reference evidence="12" key="1">
    <citation type="journal article" date="2013" name="Genome Announc.">
        <title>Draft genome sequence of the grapevine dieback fungus Eutypa lata UCR-EL1.</title>
        <authorList>
            <person name="Blanco-Ulate B."/>
            <person name="Rolshausen P.E."/>
            <person name="Cantu D."/>
        </authorList>
    </citation>
    <scope>NUCLEOTIDE SEQUENCE [LARGE SCALE GENOMIC DNA]</scope>
    <source>
        <strain evidence="12">UCR-EL1</strain>
    </source>
</reference>
<name>M7U183_EUTLA</name>
<dbReference type="GO" id="GO:0071555">
    <property type="term" value="P:cell wall organization"/>
    <property type="evidence" value="ECO:0007669"/>
    <property type="project" value="UniProtKB-KW"/>
</dbReference>
<comment type="catalytic activity">
    <reaction evidence="1">
        <text>Hydrolysis of (1-&gt;3)-beta-D-glucosidic linkages in (1-&gt;3)-beta-D-glucans.</text>
        <dbReference type="EC" id="3.2.1.39"/>
    </reaction>
</comment>
<protein>
    <recommendedName>
        <fullName evidence="3">glucan endo-1,3-beta-D-glucosidase</fullName>
        <ecNumber evidence="3">3.2.1.39</ecNumber>
    </recommendedName>
</protein>
<dbReference type="Pfam" id="PF03639">
    <property type="entry name" value="Glyco_hydro_81"/>
    <property type="match status" value="1"/>
</dbReference>
<feature type="domain" description="Glycosyl hydrolase family 81 N-terminal" evidence="9">
    <location>
        <begin position="78"/>
        <end position="308"/>
    </location>
</feature>
<accession>M7U183</accession>
<evidence type="ECO:0000256" key="8">
    <source>
        <dbReference type="ARBA" id="ARBA00023326"/>
    </source>
</evidence>
<keyword evidence="12" id="KW-1185">Reference proteome</keyword>
<sequence>MSTEQPLSANIFADPIATTAPAPMFPVKKDHPVPRVGINGPAPIATNKFYASFYLGSLVQLGSIDFSCGGKSKGLWPAAELGDETQLTTDNLAAQSINVNLHPNTQAKPLITFPLVQGMGFVTGVYHGGTPVINTGIFFKTVTKSTKGPKPGITKYTFYLEDGKVWHVYSHAESGDNLDLKVINNGLAKSDKPFTGFIQVTKDPGSFETTIDMAAGTYPIGVTLSGTVSEAKGSYTFGFKKGGDESTKLMMYALPHQVNSFDKATRDGLKDLKLQTTTKGMATAVMADSWTMVEPNMAIAMDFSPWDPVGGPKKSLSDEAIRAISPVALKEMSQSADQQANQNSMYFGGKALAKFAQLTYTVQDLLKNPKLAQSGLKNLKAAYSRFSENKQQFPLYYESAWGGLVSSATYLTGNDGADFGNTYYNDHHFHYGYFIYAAAIIGYLDPSWLTNENVDYVNTLVRDIANPSKDDNYFPQSRNFDWYHGHSWAHGLYDTLDGKDQESSSEDTMHAYAIKMWGKTIKDANMEARGNLMLSVMARALNHYYLFTTDNTVQPSNFIGNKVAGILFENKCDHTTYFGGNIEYIQGIHMLPLLPSTKLTRPAAFVKQEWETYFDKGRAAKVEGGWKGILYSNLATIDPRTAWEFFTDKNFDPAWLDGGASLSWYLAYCAGGVLEG</sequence>
<dbReference type="GO" id="GO:0042973">
    <property type="term" value="F:glucan endo-1,3-beta-D-glucosidase activity"/>
    <property type="evidence" value="ECO:0007669"/>
    <property type="project" value="UniProtKB-EC"/>
</dbReference>
<evidence type="ECO:0000259" key="10">
    <source>
        <dbReference type="Pfam" id="PF17652"/>
    </source>
</evidence>
<keyword evidence="8" id="KW-0624">Polysaccharide degradation</keyword>
<keyword evidence="7" id="KW-0961">Cell wall biogenesis/degradation</keyword>
<dbReference type="GO" id="GO:0052861">
    <property type="term" value="F:endo-1,3(4)-beta-glucanase activity"/>
    <property type="evidence" value="ECO:0007669"/>
    <property type="project" value="InterPro"/>
</dbReference>
<keyword evidence="6" id="KW-0326">Glycosidase</keyword>
<evidence type="ECO:0000256" key="7">
    <source>
        <dbReference type="ARBA" id="ARBA00023316"/>
    </source>
</evidence>
<gene>
    <name evidence="11" type="ORF">UCREL1_252</name>
</gene>
<dbReference type="Gene3D" id="1.20.5.420">
    <property type="entry name" value="Immunoglobulin FC, subunit C"/>
    <property type="match status" value="1"/>
</dbReference>
<dbReference type="AlphaFoldDB" id="M7U183"/>
<dbReference type="KEGG" id="ela:UCREL1_252"/>
<dbReference type="PANTHER" id="PTHR31983:SF0">
    <property type="entry name" value="GLUCAN ENDO-1,3-BETA-D-GLUCOSIDASE 2"/>
    <property type="match status" value="1"/>
</dbReference>
<dbReference type="Pfam" id="PF17652">
    <property type="entry name" value="Glyco_hydro81C"/>
    <property type="match status" value="1"/>
</dbReference>
<dbReference type="Proteomes" id="UP000012174">
    <property type="component" value="Unassembled WGS sequence"/>
</dbReference>
<evidence type="ECO:0000259" key="9">
    <source>
        <dbReference type="Pfam" id="PF03639"/>
    </source>
</evidence>
<evidence type="ECO:0000256" key="3">
    <source>
        <dbReference type="ARBA" id="ARBA00012780"/>
    </source>
</evidence>
<organism evidence="11 12">
    <name type="scientific">Eutypa lata (strain UCR-EL1)</name>
    <name type="common">Grapevine dieback disease fungus</name>
    <name type="synonym">Eutypa armeniacae</name>
    <dbReference type="NCBI Taxonomy" id="1287681"/>
    <lineage>
        <taxon>Eukaryota</taxon>
        <taxon>Fungi</taxon>
        <taxon>Dikarya</taxon>
        <taxon>Ascomycota</taxon>
        <taxon>Pezizomycotina</taxon>
        <taxon>Sordariomycetes</taxon>
        <taxon>Xylariomycetidae</taxon>
        <taxon>Xylariales</taxon>
        <taxon>Diatrypaceae</taxon>
        <taxon>Eutypa</taxon>
    </lineage>
</organism>